<protein>
    <submittedName>
        <fullName evidence="2">Uncharacterized protein</fullName>
    </submittedName>
</protein>
<sequence length="73" mass="8432">MNKKRNRKTDKLRPSVDVRNQSSHHSSSTSPKMAAFIKLKIPSEEAPSFSSIDFLFVFTFLICRQKRERNASC</sequence>
<organism evidence="2 3">
    <name type="scientific">Daphnia magna</name>
    <dbReference type="NCBI Taxonomy" id="35525"/>
    <lineage>
        <taxon>Eukaryota</taxon>
        <taxon>Metazoa</taxon>
        <taxon>Ecdysozoa</taxon>
        <taxon>Arthropoda</taxon>
        <taxon>Crustacea</taxon>
        <taxon>Branchiopoda</taxon>
        <taxon>Diplostraca</taxon>
        <taxon>Cladocera</taxon>
        <taxon>Anomopoda</taxon>
        <taxon>Daphniidae</taxon>
        <taxon>Daphnia</taxon>
    </lineage>
</organism>
<evidence type="ECO:0000256" key="1">
    <source>
        <dbReference type="SAM" id="MobiDB-lite"/>
    </source>
</evidence>
<proteinExistence type="predicted"/>
<accession>A0ABQ9Z7I3</accession>
<name>A0ABQ9Z7I3_9CRUS</name>
<gene>
    <name evidence="2" type="ORF">OUZ56_013981</name>
</gene>
<evidence type="ECO:0000313" key="3">
    <source>
        <dbReference type="Proteomes" id="UP001234178"/>
    </source>
</evidence>
<reference evidence="2 3" key="1">
    <citation type="journal article" date="2023" name="Nucleic Acids Res.">
        <title>The hologenome of Daphnia magna reveals possible DNA methylation and microbiome-mediated evolution of the host genome.</title>
        <authorList>
            <person name="Chaturvedi A."/>
            <person name="Li X."/>
            <person name="Dhandapani V."/>
            <person name="Marshall H."/>
            <person name="Kissane S."/>
            <person name="Cuenca-Cambronero M."/>
            <person name="Asole G."/>
            <person name="Calvet F."/>
            <person name="Ruiz-Romero M."/>
            <person name="Marangio P."/>
            <person name="Guigo R."/>
            <person name="Rago D."/>
            <person name="Mirbahai L."/>
            <person name="Eastwood N."/>
            <person name="Colbourne J.K."/>
            <person name="Zhou J."/>
            <person name="Mallon E."/>
            <person name="Orsini L."/>
        </authorList>
    </citation>
    <scope>NUCLEOTIDE SEQUENCE [LARGE SCALE GENOMIC DNA]</scope>
    <source>
        <strain evidence="2">LRV0_1</strain>
    </source>
</reference>
<dbReference type="EMBL" id="JAOYFB010000002">
    <property type="protein sequence ID" value="KAK4008855.1"/>
    <property type="molecule type" value="Genomic_DNA"/>
</dbReference>
<feature type="region of interest" description="Disordered" evidence="1">
    <location>
        <begin position="1"/>
        <end position="31"/>
    </location>
</feature>
<keyword evidence="3" id="KW-1185">Reference proteome</keyword>
<dbReference type="Proteomes" id="UP001234178">
    <property type="component" value="Unassembled WGS sequence"/>
</dbReference>
<comment type="caution">
    <text evidence="2">The sequence shown here is derived from an EMBL/GenBank/DDBJ whole genome shotgun (WGS) entry which is preliminary data.</text>
</comment>
<evidence type="ECO:0000313" key="2">
    <source>
        <dbReference type="EMBL" id="KAK4008855.1"/>
    </source>
</evidence>